<feature type="region of interest" description="Disordered" evidence="1">
    <location>
        <begin position="114"/>
        <end position="229"/>
    </location>
</feature>
<evidence type="ECO:0000256" key="1">
    <source>
        <dbReference type="SAM" id="MobiDB-lite"/>
    </source>
</evidence>
<proteinExistence type="predicted"/>
<accession>A0A1D2MSE4</accession>
<feature type="transmembrane region" description="Helical" evidence="2">
    <location>
        <begin position="65"/>
        <end position="83"/>
    </location>
</feature>
<keyword evidence="2" id="KW-0812">Transmembrane</keyword>
<dbReference type="Proteomes" id="UP000094527">
    <property type="component" value="Unassembled WGS sequence"/>
</dbReference>
<feature type="transmembrane region" description="Helical" evidence="2">
    <location>
        <begin position="21"/>
        <end position="45"/>
    </location>
</feature>
<organism evidence="3 4">
    <name type="scientific">Orchesella cincta</name>
    <name type="common">Springtail</name>
    <name type="synonym">Podura cincta</name>
    <dbReference type="NCBI Taxonomy" id="48709"/>
    <lineage>
        <taxon>Eukaryota</taxon>
        <taxon>Metazoa</taxon>
        <taxon>Ecdysozoa</taxon>
        <taxon>Arthropoda</taxon>
        <taxon>Hexapoda</taxon>
        <taxon>Collembola</taxon>
        <taxon>Entomobryomorpha</taxon>
        <taxon>Entomobryoidea</taxon>
        <taxon>Orchesellidae</taxon>
        <taxon>Orchesellinae</taxon>
        <taxon>Orchesella</taxon>
    </lineage>
</organism>
<gene>
    <name evidence="3" type="ORF">Ocin01_10750</name>
</gene>
<evidence type="ECO:0000256" key="2">
    <source>
        <dbReference type="SAM" id="Phobius"/>
    </source>
</evidence>
<dbReference type="OrthoDB" id="2544694at2759"/>
<feature type="compositionally biased region" description="Basic and acidic residues" evidence="1">
    <location>
        <begin position="185"/>
        <end position="197"/>
    </location>
</feature>
<keyword evidence="2" id="KW-1133">Transmembrane helix</keyword>
<dbReference type="STRING" id="48709.A0A1D2MSE4"/>
<dbReference type="EMBL" id="LJIJ01000604">
    <property type="protein sequence ID" value="ODM95936.1"/>
    <property type="molecule type" value="Genomic_DNA"/>
</dbReference>
<reference evidence="3 4" key="1">
    <citation type="journal article" date="2016" name="Genome Biol. Evol.">
        <title>Gene Family Evolution Reflects Adaptation to Soil Environmental Stressors in the Genome of the Collembolan Orchesella cincta.</title>
        <authorList>
            <person name="Faddeeva-Vakhrusheva A."/>
            <person name="Derks M.F."/>
            <person name="Anvar S.Y."/>
            <person name="Agamennone V."/>
            <person name="Suring W."/>
            <person name="Smit S."/>
            <person name="van Straalen N.M."/>
            <person name="Roelofs D."/>
        </authorList>
    </citation>
    <scope>NUCLEOTIDE SEQUENCE [LARGE SCALE GENOMIC DNA]</scope>
    <source>
        <tissue evidence="3">Mixed pool</tissue>
    </source>
</reference>
<dbReference type="AlphaFoldDB" id="A0A1D2MSE4"/>
<comment type="caution">
    <text evidence="3">The sequence shown here is derived from an EMBL/GenBank/DDBJ whole genome shotgun (WGS) entry which is preliminary data.</text>
</comment>
<evidence type="ECO:0000313" key="3">
    <source>
        <dbReference type="EMBL" id="ODM95936.1"/>
    </source>
</evidence>
<feature type="compositionally biased region" description="Polar residues" evidence="1">
    <location>
        <begin position="166"/>
        <end position="176"/>
    </location>
</feature>
<evidence type="ECO:0000313" key="4">
    <source>
        <dbReference type="Proteomes" id="UP000094527"/>
    </source>
</evidence>
<sequence>MKNPAKKVYHFFGVMAQDSNILLMIFYLIAKFGISASYLIVYPFAGVQIHVPPELYPTEVRGLGLGFSAYVGGIGICCIPLINYLGRAHLVIPLVIMGLVSVAGGFGCSPPARNFEHHSPNNDRGSSPSPSLMEDGLSLTSEARNEPQHIQLTMLRQKVSMRSEELGSNNSSQDQGSRGEEEEAHEQSPLRGNELRRSSSRRKRLVRQGSNTLEAPTDSTGAIMITPWW</sequence>
<feature type="transmembrane region" description="Helical" evidence="2">
    <location>
        <begin position="90"/>
        <end position="107"/>
    </location>
</feature>
<feature type="compositionally biased region" description="Polar residues" evidence="1">
    <location>
        <begin position="208"/>
        <end position="220"/>
    </location>
</feature>
<keyword evidence="4" id="KW-1185">Reference proteome</keyword>
<name>A0A1D2MSE4_ORCCI</name>
<keyword evidence="2" id="KW-0472">Membrane</keyword>
<protein>
    <submittedName>
        <fullName evidence="3">Organic cation transporter 1</fullName>
    </submittedName>
</protein>